<accession>A0ABU2SBU2</accession>
<dbReference type="NCBIfam" id="TIGR02246">
    <property type="entry name" value="SgcJ/EcaC family oxidoreductase"/>
    <property type="match status" value="1"/>
</dbReference>
<dbReference type="Pfam" id="PF14534">
    <property type="entry name" value="DUF4440"/>
    <property type="match status" value="1"/>
</dbReference>
<protein>
    <submittedName>
        <fullName evidence="2">SgcJ/EcaC family oxidoreductase</fullName>
    </submittedName>
</protein>
<name>A0ABU2SBU2_9ACTN</name>
<gene>
    <name evidence="2" type="ORF">RM779_28215</name>
</gene>
<dbReference type="Gene3D" id="3.10.450.50">
    <property type="match status" value="1"/>
</dbReference>
<dbReference type="InterPro" id="IPR032710">
    <property type="entry name" value="NTF2-like_dom_sf"/>
</dbReference>
<dbReference type="InterPro" id="IPR011944">
    <property type="entry name" value="Steroid_delta5-4_isomerase"/>
</dbReference>
<feature type="domain" description="DUF4440" evidence="1">
    <location>
        <begin position="15"/>
        <end position="125"/>
    </location>
</feature>
<dbReference type="RefSeq" id="WP_311620603.1">
    <property type="nucleotide sequence ID" value="NZ_JAVREV010000019.1"/>
</dbReference>
<reference evidence="3" key="1">
    <citation type="submission" date="2023-07" db="EMBL/GenBank/DDBJ databases">
        <title>30 novel species of actinomycetes from the DSMZ collection.</title>
        <authorList>
            <person name="Nouioui I."/>
        </authorList>
    </citation>
    <scope>NUCLEOTIDE SEQUENCE [LARGE SCALE GENOMIC DNA]</scope>
    <source>
        <strain evidence="3">DSM 41886</strain>
    </source>
</reference>
<comment type="caution">
    <text evidence="2">The sequence shown here is derived from an EMBL/GenBank/DDBJ whole genome shotgun (WGS) entry which is preliminary data.</text>
</comment>
<organism evidence="2 3">
    <name type="scientific">Streptomyces johnsoniae</name>
    <dbReference type="NCBI Taxonomy" id="3075532"/>
    <lineage>
        <taxon>Bacteria</taxon>
        <taxon>Bacillati</taxon>
        <taxon>Actinomycetota</taxon>
        <taxon>Actinomycetes</taxon>
        <taxon>Kitasatosporales</taxon>
        <taxon>Streptomycetaceae</taxon>
        <taxon>Streptomyces</taxon>
    </lineage>
</organism>
<dbReference type="InterPro" id="IPR027843">
    <property type="entry name" value="DUF4440"/>
</dbReference>
<keyword evidence="3" id="KW-1185">Reference proteome</keyword>
<dbReference type="EMBL" id="JAVREV010000019">
    <property type="protein sequence ID" value="MDT0446451.1"/>
    <property type="molecule type" value="Genomic_DNA"/>
</dbReference>
<dbReference type="Proteomes" id="UP001183615">
    <property type="component" value="Unassembled WGS sequence"/>
</dbReference>
<proteinExistence type="predicted"/>
<dbReference type="SUPFAM" id="SSF54427">
    <property type="entry name" value="NTF2-like"/>
    <property type="match status" value="1"/>
</dbReference>
<evidence type="ECO:0000313" key="2">
    <source>
        <dbReference type="EMBL" id="MDT0446451.1"/>
    </source>
</evidence>
<evidence type="ECO:0000313" key="3">
    <source>
        <dbReference type="Proteomes" id="UP001183615"/>
    </source>
</evidence>
<sequence length="160" mass="17367">MSATTARNDAAEAAVRALYEDLLGAWNRRDAPAYAALFAPDGVLIGFDGSQVPGAEVEAHLTPIFADHPTASYVWQVREVRVPAEGVALLRAIVGMVPPGGTDLNPAANAVQSLVAEHRSGAWRVVLFHNTPAQHHGHPERVEQHTDELRRVLRRSTTDR</sequence>
<evidence type="ECO:0000259" key="1">
    <source>
        <dbReference type="Pfam" id="PF14534"/>
    </source>
</evidence>